<evidence type="ECO:0000313" key="2">
    <source>
        <dbReference type="Proteomes" id="UP000825935"/>
    </source>
</evidence>
<organism evidence="1 2">
    <name type="scientific">Ceratopteris richardii</name>
    <name type="common">Triangle waterfern</name>
    <dbReference type="NCBI Taxonomy" id="49495"/>
    <lineage>
        <taxon>Eukaryota</taxon>
        <taxon>Viridiplantae</taxon>
        <taxon>Streptophyta</taxon>
        <taxon>Embryophyta</taxon>
        <taxon>Tracheophyta</taxon>
        <taxon>Polypodiopsida</taxon>
        <taxon>Polypodiidae</taxon>
        <taxon>Polypodiales</taxon>
        <taxon>Pteridineae</taxon>
        <taxon>Pteridaceae</taxon>
        <taxon>Parkerioideae</taxon>
        <taxon>Ceratopteris</taxon>
    </lineage>
</organism>
<accession>A0A8T2QV64</accession>
<keyword evidence="2" id="KW-1185">Reference proteome</keyword>
<sequence>MGAGFLRPRVLDVFGLLSECNQKMVLSRVLVMGTQAPGVLKMSILWNKTSHPCAQDRQLVRMLPLVSRTASCKDASTSFHLVLGLAPSYYLLVSCLPTCIKCNSFH</sequence>
<dbReference type="EMBL" id="CM035437">
    <property type="protein sequence ID" value="KAH7287213.1"/>
    <property type="molecule type" value="Genomic_DNA"/>
</dbReference>
<dbReference type="AlphaFoldDB" id="A0A8T2QV64"/>
<dbReference type="Proteomes" id="UP000825935">
    <property type="component" value="Chromosome 32"/>
</dbReference>
<comment type="caution">
    <text evidence="1">The sequence shown here is derived from an EMBL/GenBank/DDBJ whole genome shotgun (WGS) entry which is preliminary data.</text>
</comment>
<evidence type="ECO:0000313" key="1">
    <source>
        <dbReference type="EMBL" id="KAH7287213.1"/>
    </source>
</evidence>
<protein>
    <submittedName>
        <fullName evidence="1">Uncharacterized protein</fullName>
    </submittedName>
</protein>
<proteinExistence type="predicted"/>
<gene>
    <name evidence="1" type="ORF">KP509_32G044100</name>
</gene>
<name>A0A8T2QV64_CERRI</name>
<reference evidence="1" key="1">
    <citation type="submission" date="2021-08" db="EMBL/GenBank/DDBJ databases">
        <title>WGS assembly of Ceratopteris richardii.</title>
        <authorList>
            <person name="Marchant D.B."/>
            <person name="Chen G."/>
            <person name="Jenkins J."/>
            <person name="Shu S."/>
            <person name="Leebens-Mack J."/>
            <person name="Grimwood J."/>
            <person name="Schmutz J."/>
            <person name="Soltis P."/>
            <person name="Soltis D."/>
            <person name="Chen Z.-H."/>
        </authorList>
    </citation>
    <scope>NUCLEOTIDE SEQUENCE</scope>
    <source>
        <strain evidence="1">Whitten #5841</strain>
        <tissue evidence="1">Leaf</tissue>
    </source>
</reference>